<evidence type="ECO:0000313" key="2">
    <source>
        <dbReference type="EMBL" id="KAK0745680.1"/>
    </source>
</evidence>
<dbReference type="AlphaFoldDB" id="A0AA40K4K6"/>
<feature type="compositionally biased region" description="Low complexity" evidence="1">
    <location>
        <begin position="20"/>
        <end position="32"/>
    </location>
</feature>
<feature type="compositionally biased region" description="Polar residues" evidence="1">
    <location>
        <begin position="1"/>
        <end position="11"/>
    </location>
</feature>
<sequence length="359" mass="38804">MGKLNRLSQLFNLKPPPSPTTSQPSPLSTTPLVKTPHPWEGNLPCVFGPNDGCNLHNRPRATIFFDPLLFPPSSGKPKPSGNHPPVPGPSPNAPPAIHSHLPQQPHLGCLTPLPRIHKSVPYAPAFYHVALVLDALRAGAAPPLGILSCAAATGANPRLVWSARACVAGLDGGMASSSLLLEYAVTFPLSADLGDWDPSMTHARTYRKEVLIGSGYRDFQLCPHMMLSFRSHWGAGKDGVRTAGVKFVYAVRREGESKGEWTSEGSTEGEEEMEGMCCGKCWTDGYLGFRMVPGGKVVVSVRVYKDLGQGLHPSDVKFVSVATGAEVERREADFGRMRRRFLEMDEGETKGEEGEGGWI</sequence>
<dbReference type="EMBL" id="JAUKUD010000004">
    <property type="protein sequence ID" value="KAK0745680.1"/>
    <property type="molecule type" value="Genomic_DNA"/>
</dbReference>
<comment type="caution">
    <text evidence="2">The sequence shown here is derived from an EMBL/GenBank/DDBJ whole genome shotgun (WGS) entry which is preliminary data.</text>
</comment>
<evidence type="ECO:0000256" key="1">
    <source>
        <dbReference type="SAM" id="MobiDB-lite"/>
    </source>
</evidence>
<protein>
    <submittedName>
        <fullName evidence="2">Uncharacterized protein</fullName>
    </submittedName>
</protein>
<feature type="region of interest" description="Disordered" evidence="1">
    <location>
        <begin position="1"/>
        <end position="35"/>
    </location>
</feature>
<evidence type="ECO:0000313" key="3">
    <source>
        <dbReference type="Proteomes" id="UP001172155"/>
    </source>
</evidence>
<feature type="region of interest" description="Disordered" evidence="1">
    <location>
        <begin position="74"/>
        <end position="101"/>
    </location>
</feature>
<feature type="compositionally biased region" description="Pro residues" evidence="1">
    <location>
        <begin position="82"/>
        <end position="94"/>
    </location>
</feature>
<organism evidence="2 3">
    <name type="scientific">Schizothecium vesticola</name>
    <dbReference type="NCBI Taxonomy" id="314040"/>
    <lineage>
        <taxon>Eukaryota</taxon>
        <taxon>Fungi</taxon>
        <taxon>Dikarya</taxon>
        <taxon>Ascomycota</taxon>
        <taxon>Pezizomycotina</taxon>
        <taxon>Sordariomycetes</taxon>
        <taxon>Sordariomycetidae</taxon>
        <taxon>Sordariales</taxon>
        <taxon>Schizotheciaceae</taxon>
        <taxon>Schizothecium</taxon>
    </lineage>
</organism>
<proteinExistence type="predicted"/>
<gene>
    <name evidence="2" type="ORF">B0T18DRAFT_409973</name>
</gene>
<dbReference type="Proteomes" id="UP001172155">
    <property type="component" value="Unassembled WGS sequence"/>
</dbReference>
<accession>A0AA40K4K6</accession>
<name>A0AA40K4K6_9PEZI</name>
<keyword evidence="3" id="KW-1185">Reference proteome</keyword>
<reference evidence="2" key="1">
    <citation type="submission" date="2023-06" db="EMBL/GenBank/DDBJ databases">
        <title>Genome-scale phylogeny and comparative genomics of the fungal order Sordariales.</title>
        <authorList>
            <consortium name="Lawrence Berkeley National Laboratory"/>
            <person name="Hensen N."/>
            <person name="Bonometti L."/>
            <person name="Westerberg I."/>
            <person name="Brannstrom I.O."/>
            <person name="Guillou S."/>
            <person name="Cros-Aarteil S."/>
            <person name="Calhoun S."/>
            <person name="Haridas S."/>
            <person name="Kuo A."/>
            <person name="Mondo S."/>
            <person name="Pangilinan J."/>
            <person name="Riley R."/>
            <person name="LaButti K."/>
            <person name="Andreopoulos B."/>
            <person name="Lipzen A."/>
            <person name="Chen C."/>
            <person name="Yanf M."/>
            <person name="Daum C."/>
            <person name="Ng V."/>
            <person name="Clum A."/>
            <person name="Steindorff A."/>
            <person name="Ohm R."/>
            <person name="Martin F."/>
            <person name="Silar P."/>
            <person name="Natvig D."/>
            <person name="Lalanne C."/>
            <person name="Gautier V."/>
            <person name="Ament-velasquez S.L."/>
            <person name="Kruys A."/>
            <person name="Hutchinson M.I."/>
            <person name="Powell A.J."/>
            <person name="Barry K."/>
            <person name="Miller A.N."/>
            <person name="Grigoriev I.V."/>
            <person name="Debuchy R."/>
            <person name="Gladieux P."/>
            <person name="Thoren M.H."/>
            <person name="Johannesson H."/>
        </authorList>
    </citation>
    <scope>NUCLEOTIDE SEQUENCE</scope>
    <source>
        <strain evidence="2">SMH3187-1</strain>
    </source>
</reference>